<dbReference type="InterPro" id="IPR001509">
    <property type="entry name" value="Epimerase_deHydtase"/>
</dbReference>
<dbReference type="Proteomes" id="UP000028980">
    <property type="component" value="Unassembled WGS sequence"/>
</dbReference>
<evidence type="ECO:0000313" key="2">
    <source>
        <dbReference type="EMBL" id="GAK76846.1"/>
    </source>
</evidence>
<dbReference type="InterPro" id="IPR036291">
    <property type="entry name" value="NAD(P)-bd_dom_sf"/>
</dbReference>
<gene>
    <name evidence="2" type="ORF">JCM19296_2446</name>
</gene>
<dbReference type="AlphaFoldDB" id="A0A081DD50"/>
<dbReference type="Gene3D" id="3.40.50.720">
    <property type="entry name" value="NAD(P)-binding Rossmann-like Domain"/>
    <property type="match status" value="1"/>
</dbReference>
<evidence type="ECO:0000259" key="1">
    <source>
        <dbReference type="Pfam" id="PF01370"/>
    </source>
</evidence>
<dbReference type="GO" id="GO:0051301">
    <property type="term" value="P:cell division"/>
    <property type="evidence" value="ECO:0007669"/>
    <property type="project" value="UniProtKB-KW"/>
</dbReference>
<dbReference type="Pfam" id="PF01370">
    <property type="entry name" value="Epimerase"/>
    <property type="match status" value="1"/>
</dbReference>
<reference evidence="2 3" key="1">
    <citation type="journal article" date="2014" name="Genome Announc.">
        <title>Draft Genome Sequences of Marine Flavobacterium Nonlabens Strains NR17, NR24, NR27, NR32, NR33, and Ara13.</title>
        <authorList>
            <person name="Nakanishi M."/>
            <person name="Meirelles P."/>
            <person name="Suzuki R."/>
            <person name="Takatani N."/>
            <person name="Mino S."/>
            <person name="Suda W."/>
            <person name="Oshima K."/>
            <person name="Hattori M."/>
            <person name="Ohkuma M."/>
            <person name="Hosokawa M."/>
            <person name="Miyashita K."/>
            <person name="Thompson F.L."/>
            <person name="Niwa A."/>
            <person name="Sawabe T."/>
            <person name="Sawabe T."/>
        </authorList>
    </citation>
    <scope>NUCLEOTIDE SEQUENCE [LARGE SCALE GENOMIC DNA]</scope>
    <source>
        <strain evidence="3">JCM19296</strain>
    </source>
</reference>
<accession>A0A081DD50</accession>
<evidence type="ECO:0000313" key="3">
    <source>
        <dbReference type="Proteomes" id="UP000028980"/>
    </source>
</evidence>
<keyword evidence="2" id="KW-0131">Cell cycle</keyword>
<sequence length="45" mass="4868">MKIIIAGGTGFLGISLSQYFENRGDEVITLSRSVILKPLTGMVKI</sequence>
<proteinExistence type="predicted"/>
<name>A0A081DD50_NONUL</name>
<organism evidence="2 3">
    <name type="scientific">Nonlabens ulvanivorans</name>
    <name type="common">Persicivirga ulvanivorans</name>
    <dbReference type="NCBI Taxonomy" id="906888"/>
    <lineage>
        <taxon>Bacteria</taxon>
        <taxon>Pseudomonadati</taxon>
        <taxon>Bacteroidota</taxon>
        <taxon>Flavobacteriia</taxon>
        <taxon>Flavobacteriales</taxon>
        <taxon>Flavobacteriaceae</taxon>
        <taxon>Nonlabens</taxon>
    </lineage>
</organism>
<dbReference type="EMBL" id="BBLG01000005">
    <property type="protein sequence ID" value="GAK76846.1"/>
    <property type="molecule type" value="Genomic_DNA"/>
</dbReference>
<dbReference type="SUPFAM" id="SSF51735">
    <property type="entry name" value="NAD(P)-binding Rossmann-fold domains"/>
    <property type="match status" value="1"/>
</dbReference>
<feature type="domain" description="NAD-dependent epimerase/dehydratase" evidence="1">
    <location>
        <begin position="3"/>
        <end position="33"/>
    </location>
</feature>
<keyword evidence="2" id="KW-0132">Cell division</keyword>
<protein>
    <submittedName>
        <fullName evidence="2">Cell division inhibitor</fullName>
    </submittedName>
</protein>
<comment type="caution">
    <text evidence="2">The sequence shown here is derived from an EMBL/GenBank/DDBJ whole genome shotgun (WGS) entry which is preliminary data.</text>
</comment>